<keyword evidence="1" id="KW-0812">Transmembrane</keyword>
<sequence>MNVWDGKTAKTLNKLTNIVILNLLWILFSIPIVTIVPATVAMVGVVKKWHLEKEERVLKPFLQIFRMKLRQSLLIGVPWLMIGALLLFDLTVFFNIPHGFVRMALIVITSFVVLLYLFTSVYLIPVMLNENNLKIKPMIKQAFALSFYDLPVSFSVVVITVSAIFVVSLFPVTIIFIGALTAMINYRFCHRTFQKVESHNMTKAHVKKHCF</sequence>
<protein>
    <submittedName>
        <fullName evidence="2">DUF624 domain-containing protein</fullName>
    </submittedName>
</protein>
<name>A0A9X2CQD4_9BACI</name>
<dbReference type="RefSeq" id="WP_250094623.1">
    <property type="nucleotide sequence ID" value="NZ_JAKRYL010000001.1"/>
</dbReference>
<accession>A0A9X2CQD4</accession>
<feature type="transmembrane region" description="Helical" evidence="1">
    <location>
        <begin position="20"/>
        <end position="46"/>
    </location>
</feature>
<evidence type="ECO:0000313" key="3">
    <source>
        <dbReference type="Proteomes" id="UP001139150"/>
    </source>
</evidence>
<gene>
    <name evidence="2" type="ORF">MF646_01035</name>
</gene>
<keyword evidence="3" id="KW-1185">Reference proteome</keyword>
<reference evidence="2" key="1">
    <citation type="submission" date="2022-02" db="EMBL/GenBank/DDBJ databases">
        <title>Halalkalibacter sp. nov. isolated from Lonar Lake, India.</title>
        <authorList>
            <person name="Joshi A."/>
            <person name="Thite S."/>
            <person name="Lodha T."/>
        </authorList>
    </citation>
    <scope>NUCLEOTIDE SEQUENCE</scope>
    <source>
        <strain evidence="2">MEB205</strain>
    </source>
</reference>
<keyword evidence="1" id="KW-0472">Membrane</keyword>
<proteinExistence type="predicted"/>
<organism evidence="2 3">
    <name type="scientific">Halalkalibacter alkaliphilus</name>
    <dbReference type="NCBI Taxonomy" id="2917993"/>
    <lineage>
        <taxon>Bacteria</taxon>
        <taxon>Bacillati</taxon>
        <taxon>Bacillota</taxon>
        <taxon>Bacilli</taxon>
        <taxon>Bacillales</taxon>
        <taxon>Bacillaceae</taxon>
        <taxon>Halalkalibacter</taxon>
    </lineage>
</organism>
<feature type="transmembrane region" description="Helical" evidence="1">
    <location>
        <begin position="73"/>
        <end position="94"/>
    </location>
</feature>
<dbReference type="EMBL" id="JAKRYL010000001">
    <property type="protein sequence ID" value="MCL7745691.1"/>
    <property type="molecule type" value="Genomic_DNA"/>
</dbReference>
<evidence type="ECO:0000256" key="1">
    <source>
        <dbReference type="SAM" id="Phobius"/>
    </source>
</evidence>
<feature type="transmembrane region" description="Helical" evidence="1">
    <location>
        <begin position="100"/>
        <end position="124"/>
    </location>
</feature>
<keyword evidence="1" id="KW-1133">Transmembrane helix</keyword>
<dbReference type="AlphaFoldDB" id="A0A9X2CQD4"/>
<comment type="caution">
    <text evidence="2">The sequence shown here is derived from an EMBL/GenBank/DDBJ whole genome shotgun (WGS) entry which is preliminary data.</text>
</comment>
<dbReference type="Proteomes" id="UP001139150">
    <property type="component" value="Unassembled WGS sequence"/>
</dbReference>
<evidence type="ECO:0000313" key="2">
    <source>
        <dbReference type="EMBL" id="MCL7745691.1"/>
    </source>
</evidence>
<dbReference type="Pfam" id="PF04854">
    <property type="entry name" value="DUF624"/>
    <property type="match status" value="1"/>
</dbReference>
<dbReference type="InterPro" id="IPR006938">
    <property type="entry name" value="DUF624"/>
</dbReference>